<evidence type="ECO:0000256" key="1">
    <source>
        <dbReference type="ARBA" id="ARBA00006484"/>
    </source>
</evidence>
<accession>A0ABX3HI46</accession>
<dbReference type="CDD" id="cd05233">
    <property type="entry name" value="SDR_c"/>
    <property type="match status" value="1"/>
</dbReference>
<sequence>MKLHNKVAVVTGAASGVGRAIAELYAKEGAMVVVADLNGDTVSEAVDGINLAGGTAVGIVANVTKEEEVQAMLEKAVITFGSVDILVNNAGIMDGFRLIETLEDDLWERVLAVNLTGPMRTIRKAVPLMLKKGAGVIINIASTAGISGGKGGVAYTSAKHGLVGLTKNVGYMYAKSGIRCNAIAPGGVRTNIANTLGQIDMDGMQVFREGAGTQRSEAVEPIEIATVALFLASEDSKFVNGTVIAADGGWTAY</sequence>
<comment type="caution">
    <text evidence="3">The sequence shown here is derived from an EMBL/GenBank/DDBJ whole genome shotgun (WGS) entry which is preliminary data.</text>
</comment>
<organism evidence="3 4">
    <name type="scientific">Paenibacillus borealis</name>
    <dbReference type="NCBI Taxonomy" id="160799"/>
    <lineage>
        <taxon>Bacteria</taxon>
        <taxon>Bacillati</taxon>
        <taxon>Bacillota</taxon>
        <taxon>Bacilli</taxon>
        <taxon>Bacillales</taxon>
        <taxon>Paenibacillaceae</taxon>
        <taxon>Paenibacillus</taxon>
    </lineage>
</organism>
<keyword evidence="4" id="KW-1185">Reference proteome</keyword>
<evidence type="ECO:0000256" key="2">
    <source>
        <dbReference type="ARBA" id="ARBA00023002"/>
    </source>
</evidence>
<dbReference type="InterPro" id="IPR020904">
    <property type="entry name" value="Sc_DH/Rdtase_CS"/>
</dbReference>
<reference evidence="3 4" key="1">
    <citation type="submission" date="2016-10" db="EMBL/GenBank/DDBJ databases">
        <title>Paenibacillus species isolates.</title>
        <authorList>
            <person name="Beno S.M."/>
        </authorList>
    </citation>
    <scope>NUCLEOTIDE SEQUENCE [LARGE SCALE GENOMIC DNA]</scope>
    <source>
        <strain evidence="3 4">FSL H7-0744</strain>
    </source>
</reference>
<dbReference type="Proteomes" id="UP000187412">
    <property type="component" value="Unassembled WGS sequence"/>
</dbReference>
<comment type="similarity">
    <text evidence="1">Belongs to the short-chain dehydrogenases/reductases (SDR) family.</text>
</comment>
<gene>
    <name evidence="3" type="ORF">BSK56_06990</name>
</gene>
<name>A0ABX3HI46_PAEBO</name>
<evidence type="ECO:0000313" key="4">
    <source>
        <dbReference type="Proteomes" id="UP000187412"/>
    </source>
</evidence>
<dbReference type="EMBL" id="MPTB01000007">
    <property type="protein sequence ID" value="OMD50274.1"/>
    <property type="molecule type" value="Genomic_DNA"/>
</dbReference>
<dbReference type="PANTHER" id="PTHR24321">
    <property type="entry name" value="DEHYDROGENASES, SHORT CHAIN"/>
    <property type="match status" value="1"/>
</dbReference>
<dbReference type="PROSITE" id="PS00061">
    <property type="entry name" value="ADH_SHORT"/>
    <property type="match status" value="1"/>
</dbReference>
<dbReference type="InterPro" id="IPR036291">
    <property type="entry name" value="NAD(P)-bd_dom_sf"/>
</dbReference>
<dbReference type="Pfam" id="PF13561">
    <property type="entry name" value="adh_short_C2"/>
    <property type="match status" value="1"/>
</dbReference>
<evidence type="ECO:0000313" key="3">
    <source>
        <dbReference type="EMBL" id="OMD50274.1"/>
    </source>
</evidence>
<proteinExistence type="inferred from homology"/>
<keyword evidence="2" id="KW-0560">Oxidoreductase</keyword>
<dbReference type="InterPro" id="IPR002347">
    <property type="entry name" value="SDR_fam"/>
</dbReference>
<dbReference type="RefSeq" id="WP_076109907.1">
    <property type="nucleotide sequence ID" value="NZ_MPTB01000007.1"/>
</dbReference>
<dbReference type="SUPFAM" id="SSF51735">
    <property type="entry name" value="NAD(P)-binding Rossmann-fold domains"/>
    <property type="match status" value="1"/>
</dbReference>
<dbReference type="Gene3D" id="3.40.50.720">
    <property type="entry name" value="NAD(P)-binding Rossmann-like Domain"/>
    <property type="match status" value="1"/>
</dbReference>
<dbReference type="PANTHER" id="PTHR24321:SF8">
    <property type="entry name" value="ESTRADIOL 17-BETA-DEHYDROGENASE 8-RELATED"/>
    <property type="match status" value="1"/>
</dbReference>
<dbReference type="PRINTS" id="PR00081">
    <property type="entry name" value="GDHRDH"/>
</dbReference>
<dbReference type="PRINTS" id="PR00080">
    <property type="entry name" value="SDRFAMILY"/>
</dbReference>
<protein>
    <submittedName>
        <fullName evidence="3">3-ketoacyl-ACP reductase</fullName>
    </submittedName>
</protein>